<name>A0ACB7GDV2_MANES</name>
<keyword evidence="2" id="KW-1185">Reference proteome</keyword>
<gene>
    <name evidence="1" type="ORF">MANES_15G187022v8</name>
</gene>
<protein>
    <submittedName>
        <fullName evidence="1">Uncharacterized protein</fullName>
    </submittedName>
</protein>
<reference evidence="2" key="1">
    <citation type="journal article" date="2016" name="Nat. Biotechnol.">
        <title>Sequencing wild and cultivated cassava and related species reveals extensive interspecific hybridization and genetic diversity.</title>
        <authorList>
            <person name="Bredeson J.V."/>
            <person name="Lyons J.B."/>
            <person name="Prochnik S.E."/>
            <person name="Wu G.A."/>
            <person name="Ha C.M."/>
            <person name="Edsinger-Gonzales E."/>
            <person name="Grimwood J."/>
            <person name="Schmutz J."/>
            <person name="Rabbi I.Y."/>
            <person name="Egesi C."/>
            <person name="Nauluvula P."/>
            <person name="Lebot V."/>
            <person name="Ndunguru J."/>
            <person name="Mkamilo G."/>
            <person name="Bart R.S."/>
            <person name="Setter T.L."/>
            <person name="Gleadow R.M."/>
            <person name="Kulakow P."/>
            <person name="Ferguson M.E."/>
            <person name="Rounsley S."/>
            <person name="Rokhsar D.S."/>
        </authorList>
    </citation>
    <scope>NUCLEOTIDE SEQUENCE [LARGE SCALE GENOMIC DNA]</scope>
    <source>
        <strain evidence="2">cv. AM560-2</strain>
    </source>
</reference>
<proteinExistence type="predicted"/>
<evidence type="ECO:0000313" key="1">
    <source>
        <dbReference type="EMBL" id="KAG8638049.1"/>
    </source>
</evidence>
<dbReference type="Proteomes" id="UP000091857">
    <property type="component" value="Chromosome 15"/>
</dbReference>
<dbReference type="EMBL" id="CM004401">
    <property type="protein sequence ID" value="KAG8638049.1"/>
    <property type="molecule type" value="Genomic_DNA"/>
</dbReference>
<sequence>MHISIYFSLTSLLLLFVFVGRVQPVVFDVNNYGGKADGNAWKEACSATGSNRVVVPKGTYSIGLTDLNGPCKGAMELQVRGTLVSPINPSEHTKDNWIIFAYIDRFTLSGGGTFDGQGQVAWKQNNCGRNPKCKRFPVSLWFDFITNSVIQNILKIFP</sequence>
<evidence type="ECO:0000313" key="2">
    <source>
        <dbReference type="Proteomes" id="UP000091857"/>
    </source>
</evidence>
<organism evidence="1 2">
    <name type="scientific">Manihot esculenta</name>
    <name type="common">Cassava</name>
    <name type="synonym">Jatropha manihot</name>
    <dbReference type="NCBI Taxonomy" id="3983"/>
    <lineage>
        <taxon>Eukaryota</taxon>
        <taxon>Viridiplantae</taxon>
        <taxon>Streptophyta</taxon>
        <taxon>Embryophyta</taxon>
        <taxon>Tracheophyta</taxon>
        <taxon>Spermatophyta</taxon>
        <taxon>Magnoliopsida</taxon>
        <taxon>eudicotyledons</taxon>
        <taxon>Gunneridae</taxon>
        <taxon>Pentapetalae</taxon>
        <taxon>rosids</taxon>
        <taxon>fabids</taxon>
        <taxon>Malpighiales</taxon>
        <taxon>Euphorbiaceae</taxon>
        <taxon>Crotonoideae</taxon>
        <taxon>Manihoteae</taxon>
        <taxon>Manihot</taxon>
    </lineage>
</organism>
<accession>A0ACB7GDV2</accession>
<comment type="caution">
    <text evidence="1">The sequence shown here is derived from an EMBL/GenBank/DDBJ whole genome shotgun (WGS) entry which is preliminary data.</text>
</comment>